<dbReference type="InterPro" id="IPR013324">
    <property type="entry name" value="RNA_pol_sigma_r3/r4-like"/>
</dbReference>
<feature type="domain" description="HTH IS408-type" evidence="2">
    <location>
        <begin position="11"/>
        <end position="92"/>
    </location>
</feature>
<evidence type="ECO:0000256" key="1">
    <source>
        <dbReference type="SAM" id="MobiDB-lite"/>
    </source>
</evidence>
<protein>
    <submittedName>
        <fullName evidence="5">Integrase catalytic region</fullName>
    </submittedName>
</protein>
<dbReference type="AlphaFoldDB" id="D6SN70"/>
<dbReference type="EMBL" id="ACJN02000004">
    <property type="protein sequence ID" value="EFI32857.1"/>
    <property type="molecule type" value="Genomic_DNA"/>
</dbReference>
<evidence type="ECO:0000313" key="4">
    <source>
        <dbReference type="EMBL" id="EFI32857.1"/>
    </source>
</evidence>
<dbReference type="InterPro" id="IPR017895">
    <property type="entry name" value="HTH_IS408/IS1162_type"/>
</dbReference>
<dbReference type="PROSITE" id="PS50994">
    <property type="entry name" value="INTEGRASE"/>
    <property type="match status" value="1"/>
</dbReference>
<dbReference type="SUPFAM" id="SSF88659">
    <property type="entry name" value="Sigma3 and sigma4 domains of RNA polymerase sigma factors"/>
    <property type="match status" value="1"/>
</dbReference>
<evidence type="ECO:0000313" key="6">
    <source>
        <dbReference type="EMBL" id="EFI34768.1"/>
    </source>
</evidence>
<organism evidence="5 8">
    <name type="scientific">Desulfonatronospira thiodismutans ASO3-1</name>
    <dbReference type="NCBI Taxonomy" id="555779"/>
    <lineage>
        <taxon>Bacteria</taxon>
        <taxon>Pseudomonadati</taxon>
        <taxon>Thermodesulfobacteriota</taxon>
        <taxon>Desulfovibrionia</taxon>
        <taxon>Desulfovibrionales</taxon>
        <taxon>Desulfonatronovibrionaceae</taxon>
        <taxon>Desulfonatronospira</taxon>
    </lineage>
</organism>
<gene>
    <name evidence="4" type="ORF">Dthio_PD0164</name>
    <name evidence="5" type="ORF">Dthio_PD1546</name>
    <name evidence="6" type="ORF">Dthio_PD2144</name>
    <name evidence="7" type="ORF">Dthio_PD2202</name>
</gene>
<dbReference type="EMBL" id="ACJN02000002">
    <property type="protein sequence ID" value="EFI34768.1"/>
    <property type="molecule type" value="Genomic_DNA"/>
</dbReference>
<evidence type="ECO:0000259" key="3">
    <source>
        <dbReference type="PROSITE" id="PS50994"/>
    </source>
</evidence>
<dbReference type="PANTHER" id="PTHR35004">
    <property type="entry name" value="TRANSPOSASE RV3428C-RELATED"/>
    <property type="match status" value="1"/>
</dbReference>
<dbReference type="EMBL" id="ACJN02000002">
    <property type="protein sequence ID" value="EFI34817.1"/>
    <property type="molecule type" value="Genomic_DNA"/>
</dbReference>
<dbReference type="eggNOG" id="COG4584">
    <property type="taxonomic scope" value="Bacteria"/>
</dbReference>
<feature type="region of interest" description="Disordered" evidence="1">
    <location>
        <begin position="486"/>
        <end position="515"/>
    </location>
</feature>
<dbReference type="PROSITE" id="PS50532">
    <property type="entry name" value="HTH_IS408"/>
    <property type="match status" value="1"/>
</dbReference>
<accession>D6SN70</accession>
<proteinExistence type="predicted"/>
<dbReference type="EMBL" id="ACJN02000002">
    <property type="protein sequence ID" value="EFI34196.1"/>
    <property type="molecule type" value="Genomic_DNA"/>
</dbReference>
<dbReference type="GO" id="GO:0015074">
    <property type="term" value="P:DNA integration"/>
    <property type="evidence" value="ECO:0007669"/>
    <property type="project" value="InterPro"/>
</dbReference>
<dbReference type="NCBIfam" id="NF033546">
    <property type="entry name" value="transpos_IS21"/>
    <property type="match status" value="1"/>
</dbReference>
<evidence type="ECO:0000259" key="2">
    <source>
        <dbReference type="PROSITE" id="PS50532"/>
    </source>
</evidence>
<reference evidence="5 8" key="1">
    <citation type="submission" date="2010-05" db="EMBL/GenBank/DDBJ databases">
        <title>The draft genome of Desulfonatronospira thiodismutans ASO3-1.</title>
        <authorList>
            <consortium name="US DOE Joint Genome Institute (JGI-PGF)"/>
            <person name="Lucas S."/>
            <person name="Copeland A."/>
            <person name="Lapidus A."/>
            <person name="Cheng J.-F."/>
            <person name="Bruce D."/>
            <person name="Goodwin L."/>
            <person name="Pitluck S."/>
            <person name="Chertkov O."/>
            <person name="Brettin T."/>
            <person name="Detter J.C."/>
            <person name="Han C."/>
            <person name="Land M.L."/>
            <person name="Hauser L."/>
            <person name="Kyrpides N."/>
            <person name="Mikhailova N."/>
            <person name="Muyzer G."/>
            <person name="Woyke T."/>
        </authorList>
    </citation>
    <scope>NUCLEOTIDE SEQUENCE [LARGE SCALE GENOMIC DNA]</scope>
    <source>
        <strain evidence="5 8">ASO3-1</strain>
    </source>
</reference>
<dbReference type="OrthoDB" id="9798623at2"/>
<evidence type="ECO:0000313" key="8">
    <source>
        <dbReference type="Proteomes" id="UP000005496"/>
    </source>
</evidence>
<dbReference type="Pfam" id="PF22483">
    <property type="entry name" value="Mu-transpos_C_2"/>
    <property type="match status" value="1"/>
</dbReference>
<evidence type="ECO:0000313" key="5">
    <source>
        <dbReference type="EMBL" id="EFI34196.1"/>
    </source>
</evidence>
<feature type="domain" description="Integrase catalytic" evidence="3">
    <location>
        <begin position="136"/>
        <end position="316"/>
    </location>
</feature>
<keyword evidence="8" id="KW-1185">Reference proteome</keyword>
<dbReference type="InterPro" id="IPR054353">
    <property type="entry name" value="IstA-like_C"/>
</dbReference>
<dbReference type="RefSeq" id="WP_008869525.1">
    <property type="nucleotide sequence ID" value="NZ_ACJN02000002.1"/>
</dbReference>
<evidence type="ECO:0000313" key="7">
    <source>
        <dbReference type="EMBL" id="EFI34817.1"/>
    </source>
</evidence>
<dbReference type="PANTHER" id="PTHR35004:SF8">
    <property type="entry name" value="TRANSPOSASE RV3428C-RELATED"/>
    <property type="match status" value="1"/>
</dbReference>
<name>D6SN70_9BACT</name>
<sequence length="515" mass="60026">MPQERLSMRKISEILRLKYGQGFSTRQIAKCCDIGKSTVATYISRAKNAGIFWPLPENMTEERLHELLFPPQQNEHKVSTPVPDWNLVHQEMQKKGVTKFLLWEEYKEANPDGFEYSWFCREYRAWRGKLDLVMRHNHRAGEKLFVDYAGHTVPVTDPGTGEISQAQIFVAVMGASNYTYAEATWSQNLWDWINSHVRTFKFLQGVPLITIPDNLKSGVNKPHIYEPDLNPTYQDMALHYNTAVIPARRKKPKDKAKAESGVLLVSRWILARLRNQQFFSLWELNLEIRKLLEKLNDKPFKKLPGSRKSLFEEIDRPALQPLPATHYEYALWKKVKVNIDYHVEIDRHYYSVPHHLVKKRLDARYTENTVELFHKNSRVASHKRSYNKRSYTTVKEHMPKAHREHDYWNPERLINWASKTGPATAKLIKTIMGKRIHPQQGFRPCLGVMRLGKQYGEERLESACLRALTLGSTNYKSVESILKNNLDKQPLPSPSENSEAPVLEHDNIRGANYYH</sequence>
<dbReference type="Proteomes" id="UP000005496">
    <property type="component" value="Unassembled WGS sequence"/>
</dbReference>
<comment type="caution">
    <text evidence="5">The sequence shown here is derived from an EMBL/GenBank/DDBJ whole genome shotgun (WGS) entry which is preliminary data.</text>
</comment>
<dbReference type="InterPro" id="IPR001584">
    <property type="entry name" value="Integrase_cat-core"/>
</dbReference>